<gene>
    <name evidence="3" type="primary">spop-b</name>
    <name evidence="3" type="ORF">NPIL_371831</name>
</gene>
<dbReference type="PROSITE" id="PS50144">
    <property type="entry name" value="MATH"/>
    <property type="match status" value="1"/>
</dbReference>
<dbReference type="Gene3D" id="1.25.40.420">
    <property type="match status" value="1"/>
</dbReference>
<dbReference type="Proteomes" id="UP000887013">
    <property type="component" value="Unassembled WGS sequence"/>
</dbReference>
<dbReference type="Pfam" id="PF00651">
    <property type="entry name" value="BTB"/>
    <property type="match status" value="1"/>
</dbReference>
<dbReference type="InterPro" id="IPR000210">
    <property type="entry name" value="BTB/POZ_dom"/>
</dbReference>
<reference evidence="3" key="1">
    <citation type="submission" date="2020-08" db="EMBL/GenBank/DDBJ databases">
        <title>Multicomponent nature underlies the extraordinary mechanical properties of spider dragline silk.</title>
        <authorList>
            <person name="Kono N."/>
            <person name="Nakamura H."/>
            <person name="Mori M."/>
            <person name="Yoshida Y."/>
            <person name="Ohtoshi R."/>
            <person name="Malay A.D."/>
            <person name="Moran D.A.P."/>
            <person name="Tomita M."/>
            <person name="Numata K."/>
            <person name="Arakawa K."/>
        </authorList>
    </citation>
    <scope>NUCLEOTIDE SEQUENCE</scope>
</reference>
<name>A0A8X6TEV5_NEPPI</name>
<comment type="caution">
    <text evidence="3">The sequence shown here is derived from an EMBL/GenBank/DDBJ whole genome shotgun (WGS) entry which is preliminary data.</text>
</comment>
<dbReference type="InterPro" id="IPR008974">
    <property type="entry name" value="TRAF-like"/>
</dbReference>
<proteinExistence type="predicted"/>
<dbReference type="AlphaFoldDB" id="A0A8X6TEV5"/>
<dbReference type="InterPro" id="IPR011333">
    <property type="entry name" value="SKP1/BTB/POZ_sf"/>
</dbReference>
<evidence type="ECO:0000313" key="4">
    <source>
        <dbReference type="Proteomes" id="UP000887013"/>
    </source>
</evidence>
<dbReference type="SUPFAM" id="SSF54695">
    <property type="entry name" value="POZ domain"/>
    <property type="match status" value="1"/>
</dbReference>
<dbReference type="Pfam" id="PF22486">
    <property type="entry name" value="MATH_2"/>
    <property type="match status" value="1"/>
</dbReference>
<dbReference type="Gene3D" id="3.30.710.10">
    <property type="entry name" value="Potassium Channel Kv1.1, Chain A"/>
    <property type="match status" value="1"/>
</dbReference>
<evidence type="ECO:0000259" key="2">
    <source>
        <dbReference type="PROSITE" id="PS50144"/>
    </source>
</evidence>
<dbReference type="PANTHER" id="PTHR24413">
    <property type="entry name" value="SPECKLE-TYPE POZ PROTEIN"/>
    <property type="match status" value="1"/>
</dbReference>
<keyword evidence="4" id="KW-1185">Reference proteome</keyword>
<dbReference type="SUPFAM" id="SSF49599">
    <property type="entry name" value="TRAF domain-like"/>
    <property type="match status" value="1"/>
</dbReference>
<accession>A0A8X6TEV5</accession>
<dbReference type="CDD" id="cd00121">
    <property type="entry name" value="MATH"/>
    <property type="match status" value="1"/>
</dbReference>
<dbReference type="EMBL" id="BMAW01055584">
    <property type="protein sequence ID" value="GFT01634.1"/>
    <property type="molecule type" value="Genomic_DNA"/>
</dbReference>
<dbReference type="OrthoDB" id="6359816at2759"/>
<dbReference type="GO" id="GO:0030163">
    <property type="term" value="P:protein catabolic process"/>
    <property type="evidence" value="ECO:0007669"/>
    <property type="project" value="UniProtKB-ARBA"/>
</dbReference>
<protein>
    <submittedName>
        <fullName evidence="3">Speckle-type POZ protein B</fullName>
    </submittedName>
</protein>
<organism evidence="3 4">
    <name type="scientific">Nephila pilipes</name>
    <name type="common">Giant wood spider</name>
    <name type="synonym">Nephila maculata</name>
    <dbReference type="NCBI Taxonomy" id="299642"/>
    <lineage>
        <taxon>Eukaryota</taxon>
        <taxon>Metazoa</taxon>
        <taxon>Ecdysozoa</taxon>
        <taxon>Arthropoda</taxon>
        <taxon>Chelicerata</taxon>
        <taxon>Arachnida</taxon>
        <taxon>Araneae</taxon>
        <taxon>Araneomorphae</taxon>
        <taxon>Entelegynae</taxon>
        <taxon>Araneoidea</taxon>
        <taxon>Nephilidae</taxon>
        <taxon>Nephila</taxon>
    </lineage>
</organism>
<feature type="domain" description="MATH" evidence="2">
    <location>
        <begin position="10"/>
        <end position="141"/>
    </location>
</feature>
<feature type="domain" description="BTB" evidence="1">
    <location>
        <begin position="337"/>
        <end position="404"/>
    </location>
</feature>
<evidence type="ECO:0000313" key="3">
    <source>
        <dbReference type="EMBL" id="GFT01634.1"/>
    </source>
</evidence>
<dbReference type="SMART" id="SM00225">
    <property type="entry name" value="BTB"/>
    <property type="match status" value="1"/>
</dbReference>
<dbReference type="PROSITE" id="PS50097">
    <property type="entry name" value="BTB"/>
    <property type="match status" value="1"/>
</dbReference>
<dbReference type="Gene3D" id="2.60.210.10">
    <property type="entry name" value="Apoptosis, Tumor Necrosis Factor Receptor Associated Protein 2, Chain A"/>
    <property type="match status" value="1"/>
</dbReference>
<sequence length="497" mass="57176">MGFNIGENANFCCTWVIENFSYCWHRKYEEIMSPAFIADTLKKTKWKMILCPKGTSHEKDDFISFYLERQEDSSGPADFIVYFELSFLAADGSVLVQSKSENSFSKDGIWGCEDFVKREEVFQLRRKDFLPGDVLTAHCKIWNAVSPVTTDRMCIARTCIGVERRLFVWNINQFSCSQNSMCQITSASQENSIMTLKLFPSHGQMNETHIRLEVSCDEEKIKYLTLCMHLLDIFGSKIECLRDEFTFDDEDRNALFTLSFSKEKLMENNYLYLPDDMLTFHCEFAFTTGILSAGIERISYECPPSIQGGIKSVKTLLDSTKILQENLQSFYKENLFCDVQLKTKTGTFPAHKFILSARSPVFKAMFTCNMIEESSQCINIEDLDDDTIQQMLLYLYTAIIEDLDWKSASQLYIAADQYGILSLMSKCSSILKNNISLDNVCELLVLADMHQDQDLKSFVQEFILKHDRGVMISDEWNHLMETNPTLAANTLYLGHKK</sequence>
<dbReference type="CDD" id="cd18186">
    <property type="entry name" value="BTB_POZ_ZBTB_KLHL-like"/>
    <property type="match status" value="1"/>
</dbReference>
<dbReference type="InterPro" id="IPR002083">
    <property type="entry name" value="MATH/TRAF_dom"/>
</dbReference>
<evidence type="ECO:0000259" key="1">
    <source>
        <dbReference type="PROSITE" id="PS50097"/>
    </source>
</evidence>